<dbReference type="AlphaFoldDB" id="A0A974NUZ6"/>
<organism evidence="2 3">
    <name type="scientific">Sphingomonas aliaeris</name>
    <dbReference type="NCBI Taxonomy" id="2759526"/>
    <lineage>
        <taxon>Bacteria</taxon>
        <taxon>Pseudomonadati</taxon>
        <taxon>Pseudomonadota</taxon>
        <taxon>Alphaproteobacteria</taxon>
        <taxon>Sphingomonadales</taxon>
        <taxon>Sphingomonadaceae</taxon>
        <taxon>Sphingomonas</taxon>
    </lineage>
</organism>
<gene>
    <name evidence="2" type="ORF">H5J25_01735</name>
</gene>
<protein>
    <submittedName>
        <fullName evidence="2">Uncharacterized protein</fullName>
    </submittedName>
</protein>
<reference evidence="3" key="1">
    <citation type="submission" date="2020-09" db="EMBL/GenBank/DDBJ databases">
        <title>Sphingomonas sp., a new species isolated from pork steak.</title>
        <authorList>
            <person name="Heidler von Heilborn D."/>
        </authorList>
    </citation>
    <scope>NUCLEOTIDE SEQUENCE [LARGE SCALE GENOMIC DNA]</scope>
</reference>
<feature type="region of interest" description="Disordered" evidence="1">
    <location>
        <begin position="1"/>
        <end position="22"/>
    </location>
</feature>
<keyword evidence="3" id="KW-1185">Reference proteome</keyword>
<name>A0A974NUZ6_9SPHN</name>
<dbReference type="RefSeq" id="WP_202094109.1">
    <property type="nucleotide sequence ID" value="NZ_CP061035.1"/>
</dbReference>
<dbReference type="EMBL" id="CP061035">
    <property type="protein sequence ID" value="QQV77554.1"/>
    <property type="molecule type" value="Genomic_DNA"/>
</dbReference>
<accession>A0A974NUZ6</accession>
<dbReference type="Proteomes" id="UP000595894">
    <property type="component" value="Chromosome"/>
</dbReference>
<evidence type="ECO:0000313" key="2">
    <source>
        <dbReference type="EMBL" id="QQV77554.1"/>
    </source>
</evidence>
<proteinExistence type="predicted"/>
<sequence length="84" mass="9050">MNPDHDLSSDTAFSVQAGSEGHRQRILDMTAALREIFGDAALPIADGQPGTFDVGGRSGIQWRDLADELRAAKLPRIVTFSPTL</sequence>
<dbReference type="KEGG" id="sari:H5J25_01735"/>
<evidence type="ECO:0000256" key="1">
    <source>
        <dbReference type="SAM" id="MobiDB-lite"/>
    </source>
</evidence>
<evidence type="ECO:0000313" key="3">
    <source>
        <dbReference type="Proteomes" id="UP000595894"/>
    </source>
</evidence>